<feature type="transmembrane region" description="Helical" evidence="3">
    <location>
        <begin position="283"/>
        <end position="304"/>
    </location>
</feature>
<evidence type="ECO:0000256" key="2">
    <source>
        <dbReference type="SAM" id="MobiDB-lite"/>
    </source>
</evidence>
<keyword evidence="3" id="KW-1133">Transmembrane helix</keyword>
<keyword evidence="3" id="KW-0472">Membrane</keyword>
<dbReference type="AlphaFoldDB" id="A0A2C8YB49"/>
<feature type="transmembrane region" description="Helical" evidence="3">
    <location>
        <begin position="64"/>
        <end position="86"/>
    </location>
</feature>
<feature type="region of interest" description="Disordered" evidence="2">
    <location>
        <begin position="24"/>
        <end position="57"/>
    </location>
</feature>
<dbReference type="SUPFAM" id="SSF63817">
    <property type="entry name" value="Sortase"/>
    <property type="match status" value="1"/>
</dbReference>
<evidence type="ECO:0000256" key="1">
    <source>
        <dbReference type="ARBA" id="ARBA00022801"/>
    </source>
</evidence>
<dbReference type="EMBL" id="OCST01000001">
    <property type="protein sequence ID" value="SOE47422.1"/>
    <property type="molecule type" value="Genomic_DNA"/>
</dbReference>
<keyword evidence="5" id="KW-1185">Reference proteome</keyword>
<keyword evidence="3" id="KW-0812">Transmembrane</keyword>
<dbReference type="InterPro" id="IPR005754">
    <property type="entry name" value="Sortase"/>
</dbReference>
<dbReference type="Pfam" id="PF04203">
    <property type="entry name" value="Sortase"/>
    <property type="match status" value="1"/>
</dbReference>
<organism evidence="4 5">
    <name type="scientific">Salinibacterium xinjiangense</name>
    <dbReference type="NCBI Taxonomy" id="386302"/>
    <lineage>
        <taxon>Bacteria</taxon>
        <taxon>Bacillati</taxon>
        <taxon>Actinomycetota</taxon>
        <taxon>Actinomycetes</taxon>
        <taxon>Micrococcales</taxon>
        <taxon>Microbacteriaceae</taxon>
        <taxon>Salinibacterium</taxon>
    </lineage>
</organism>
<dbReference type="GO" id="GO:0016787">
    <property type="term" value="F:hydrolase activity"/>
    <property type="evidence" value="ECO:0007669"/>
    <property type="project" value="UniProtKB-KW"/>
</dbReference>
<dbReference type="RefSeq" id="WP_179691732.1">
    <property type="nucleotide sequence ID" value="NZ_BMLC01000002.1"/>
</dbReference>
<accession>A0A2C8YB49</accession>
<proteinExistence type="predicted"/>
<reference evidence="4 5" key="1">
    <citation type="submission" date="2017-09" db="EMBL/GenBank/DDBJ databases">
        <authorList>
            <person name="Ehlers B."/>
            <person name="Leendertz F.H."/>
        </authorList>
    </citation>
    <scope>NUCLEOTIDE SEQUENCE [LARGE SCALE GENOMIC DNA]</scope>
    <source>
        <strain evidence="4 5">CGMCC 1.05381</strain>
    </source>
</reference>
<evidence type="ECO:0000256" key="3">
    <source>
        <dbReference type="SAM" id="Phobius"/>
    </source>
</evidence>
<evidence type="ECO:0000313" key="5">
    <source>
        <dbReference type="Proteomes" id="UP000219440"/>
    </source>
</evidence>
<name>A0A2C8YB49_9MICO</name>
<feature type="transmembrane region" description="Helical" evidence="3">
    <location>
        <begin position="316"/>
        <end position="336"/>
    </location>
</feature>
<dbReference type="InterPro" id="IPR023365">
    <property type="entry name" value="Sortase_dom-sf"/>
</dbReference>
<dbReference type="Proteomes" id="UP000219440">
    <property type="component" value="Unassembled WGS sequence"/>
</dbReference>
<evidence type="ECO:0000313" key="4">
    <source>
        <dbReference type="EMBL" id="SOE47422.1"/>
    </source>
</evidence>
<dbReference type="Gene3D" id="2.40.260.10">
    <property type="entry name" value="Sortase"/>
    <property type="match status" value="1"/>
</dbReference>
<protein>
    <submittedName>
        <fullName evidence="4">Sortase family protein</fullName>
    </submittedName>
</protein>
<feature type="compositionally biased region" description="Basic residues" evidence="2">
    <location>
        <begin position="43"/>
        <end position="52"/>
    </location>
</feature>
<keyword evidence="1" id="KW-0378">Hydrolase</keyword>
<gene>
    <name evidence="4" type="ORF">SAMN06296378_0216</name>
</gene>
<sequence length="340" mass="36495">MTLVAEPEVDGAAAAEASIVVVAPTPKKAPPAKKPPKGLPFWLRKRPNRPRNTRPAPTPRDIRWWVGVVWLLLSALLLGFVTHVTIIGSLQHSRAQYVLYQDLRTELALATTPLGQLGVDGNLVPNGAPLGLISIDRLGINEVYVQGTAPTDLTKGPGHRRDTVMPGQQGTSILMGRQATYGGPFGSLSALIPGDKITVTTGQGKSTYTVFGVRRDGDLLPQPLETGEGRLELITANGVPLAPSGALHIDASLESEANQTPSPVFTKEVLDPSELELGIDSTGWFPLLFWLQWLTVAVTALRWVRGRWGMWQTWMIAVPVVLALGAATADAAMTLLPNLL</sequence>